<dbReference type="EMBL" id="JAVRJZ010000015">
    <property type="protein sequence ID" value="KAK2712249.1"/>
    <property type="molecule type" value="Genomic_DNA"/>
</dbReference>
<feature type="non-terminal residue" evidence="1">
    <location>
        <position position="133"/>
    </location>
</feature>
<dbReference type="InterPro" id="IPR003961">
    <property type="entry name" value="FN3_dom"/>
</dbReference>
<accession>A0AA88HL22</accession>
<dbReference type="InterPro" id="IPR036116">
    <property type="entry name" value="FN3_sf"/>
</dbReference>
<dbReference type="Proteomes" id="UP001187531">
    <property type="component" value="Unassembled WGS sequence"/>
</dbReference>
<proteinExistence type="predicted"/>
<keyword evidence="2" id="KW-1185">Reference proteome</keyword>
<gene>
    <name evidence="1" type="ORF">QYM36_011065</name>
</gene>
<reference evidence="1" key="1">
    <citation type="submission" date="2023-07" db="EMBL/GenBank/DDBJ databases">
        <title>Chromosome-level genome assembly of Artemia franciscana.</title>
        <authorList>
            <person name="Jo E."/>
        </authorList>
    </citation>
    <scope>NUCLEOTIDE SEQUENCE</scope>
    <source>
        <tissue evidence="1">Whole body</tissue>
    </source>
</reference>
<dbReference type="Gene3D" id="2.60.40.10">
    <property type="entry name" value="Immunoglobulins"/>
    <property type="match status" value="1"/>
</dbReference>
<comment type="caution">
    <text evidence="1">The sequence shown here is derived from an EMBL/GenBank/DDBJ whole genome shotgun (WGS) entry which is preliminary data.</text>
</comment>
<evidence type="ECO:0008006" key="3">
    <source>
        <dbReference type="Google" id="ProtNLM"/>
    </source>
</evidence>
<sequence>HLDEPECWINLIIIELKKAFDLICHRTLIHKLLTDFNVNAYLERIVANFLSGSPYILKNLESKTDYSFRFSARNSAGISTYGEETYIMAERAAPEKPKIIATPTGDVVHSPYSEKYNLTWTIMPANGVPINKF</sequence>
<dbReference type="SUPFAM" id="SSF49265">
    <property type="entry name" value="Fibronectin type III"/>
    <property type="match status" value="1"/>
</dbReference>
<evidence type="ECO:0000313" key="1">
    <source>
        <dbReference type="EMBL" id="KAK2712249.1"/>
    </source>
</evidence>
<name>A0AA88HL22_ARTSF</name>
<dbReference type="CDD" id="cd00063">
    <property type="entry name" value="FN3"/>
    <property type="match status" value="1"/>
</dbReference>
<protein>
    <recommendedName>
        <fullName evidence="3">Fibronectin type-III domain-containing protein</fullName>
    </recommendedName>
</protein>
<dbReference type="AlphaFoldDB" id="A0AA88HL22"/>
<organism evidence="1 2">
    <name type="scientific">Artemia franciscana</name>
    <name type="common">Brine shrimp</name>
    <name type="synonym">Artemia sanfranciscana</name>
    <dbReference type="NCBI Taxonomy" id="6661"/>
    <lineage>
        <taxon>Eukaryota</taxon>
        <taxon>Metazoa</taxon>
        <taxon>Ecdysozoa</taxon>
        <taxon>Arthropoda</taxon>
        <taxon>Crustacea</taxon>
        <taxon>Branchiopoda</taxon>
        <taxon>Anostraca</taxon>
        <taxon>Artemiidae</taxon>
        <taxon>Artemia</taxon>
    </lineage>
</organism>
<evidence type="ECO:0000313" key="2">
    <source>
        <dbReference type="Proteomes" id="UP001187531"/>
    </source>
</evidence>
<dbReference type="InterPro" id="IPR013783">
    <property type="entry name" value="Ig-like_fold"/>
</dbReference>